<evidence type="ECO:0000313" key="2">
    <source>
        <dbReference type="EMBL" id="KXT15455.1"/>
    </source>
</evidence>
<feature type="region of interest" description="Disordered" evidence="1">
    <location>
        <begin position="57"/>
        <end position="76"/>
    </location>
</feature>
<reference evidence="2 3" key="1">
    <citation type="submission" date="2015-07" db="EMBL/GenBank/DDBJ databases">
        <title>Comparative genomics of the Sigatoka disease complex on banana suggests a link between parallel evolutionary changes in Pseudocercospora fijiensis and Pseudocercospora eumusae and increased virulence on the banana host.</title>
        <authorList>
            <person name="Chang T.-C."/>
            <person name="Salvucci A."/>
            <person name="Crous P.W."/>
            <person name="Stergiopoulos I."/>
        </authorList>
    </citation>
    <scope>NUCLEOTIDE SEQUENCE [LARGE SCALE GENOMIC DNA]</scope>
    <source>
        <strain evidence="2 3">CBS 116634</strain>
    </source>
</reference>
<dbReference type="OrthoDB" id="341259at2759"/>
<evidence type="ECO:0000256" key="1">
    <source>
        <dbReference type="SAM" id="MobiDB-lite"/>
    </source>
</evidence>
<organism evidence="2 3">
    <name type="scientific">Pseudocercospora musae</name>
    <dbReference type="NCBI Taxonomy" id="113226"/>
    <lineage>
        <taxon>Eukaryota</taxon>
        <taxon>Fungi</taxon>
        <taxon>Dikarya</taxon>
        <taxon>Ascomycota</taxon>
        <taxon>Pezizomycotina</taxon>
        <taxon>Dothideomycetes</taxon>
        <taxon>Dothideomycetidae</taxon>
        <taxon>Mycosphaerellales</taxon>
        <taxon>Mycosphaerellaceae</taxon>
        <taxon>Pseudocercospora</taxon>
    </lineage>
</organism>
<accession>A0A139ILD5</accession>
<protein>
    <submittedName>
        <fullName evidence="2">Uncharacterized protein</fullName>
    </submittedName>
</protein>
<feature type="region of interest" description="Disordered" evidence="1">
    <location>
        <begin position="28"/>
        <end position="49"/>
    </location>
</feature>
<sequence>MEELTRSMFADFWKGERFDSPIVIMWQSTEKEKTPGPDESDAASELRDLSPSRIARLPEDIQKKEMERRTKRQDERKNKDLEDIWRRIVRPQDQFQAWSRRISRLDEDATQIEASIKDVVELRARHISLKESHATALMYAAVSV</sequence>
<dbReference type="STRING" id="113226.A0A139ILD5"/>
<name>A0A139ILD5_9PEZI</name>
<comment type="caution">
    <text evidence="2">The sequence shown here is derived from an EMBL/GenBank/DDBJ whole genome shotgun (WGS) entry which is preliminary data.</text>
</comment>
<evidence type="ECO:0000313" key="3">
    <source>
        <dbReference type="Proteomes" id="UP000073492"/>
    </source>
</evidence>
<proteinExistence type="predicted"/>
<dbReference type="EMBL" id="LFZO01000058">
    <property type="protein sequence ID" value="KXT15455.1"/>
    <property type="molecule type" value="Genomic_DNA"/>
</dbReference>
<dbReference type="AlphaFoldDB" id="A0A139ILD5"/>
<dbReference type="Proteomes" id="UP000073492">
    <property type="component" value="Unassembled WGS sequence"/>
</dbReference>
<keyword evidence="3" id="KW-1185">Reference proteome</keyword>
<gene>
    <name evidence="2" type="ORF">AC579_10622</name>
</gene>